<evidence type="ECO:0000256" key="1">
    <source>
        <dbReference type="SAM" id="MobiDB-lite"/>
    </source>
</evidence>
<evidence type="ECO:0000313" key="2">
    <source>
        <dbReference type="EMBL" id="ACR36310.1"/>
    </source>
</evidence>
<reference evidence="2" key="2">
    <citation type="submission" date="2012-06" db="EMBL/GenBank/DDBJ databases">
        <authorList>
            <person name="Yu Y."/>
            <person name="Currie J."/>
            <person name="Lomeli R."/>
            <person name="Angelova A."/>
            <person name="Collura K."/>
            <person name="Wissotski M."/>
            <person name="Campos D."/>
            <person name="Kudrna D."/>
            <person name="Golser W."/>
            <person name="Ashely E."/>
            <person name="Descour A."/>
            <person name="Fernandes J."/>
            <person name="Soderlund C."/>
            <person name="Walbot V."/>
        </authorList>
    </citation>
    <scope>NUCLEOTIDE SEQUENCE</scope>
    <source>
        <strain evidence="2">B73</strain>
    </source>
</reference>
<organism evidence="2">
    <name type="scientific">Zea mays</name>
    <name type="common">Maize</name>
    <dbReference type="NCBI Taxonomy" id="4577"/>
    <lineage>
        <taxon>Eukaryota</taxon>
        <taxon>Viridiplantae</taxon>
        <taxon>Streptophyta</taxon>
        <taxon>Embryophyta</taxon>
        <taxon>Tracheophyta</taxon>
        <taxon>Spermatophyta</taxon>
        <taxon>Magnoliopsida</taxon>
        <taxon>Liliopsida</taxon>
        <taxon>Poales</taxon>
        <taxon>Poaceae</taxon>
        <taxon>PACMAD clade</taxon>
        <taxon>Panicoideae</taxon>
        <taxon>Andropogonodae</taxon>
        <taxon>Andropogoneae</taxon>
        <taxon>Tripsacinae</taxon>
        <taxon>Zea</taxon>
    </lineage>
</organism>
<feature type="region of interest" description="Disordered" evidence="1">
    <location>
        <begin position="1"/>
        <end position="51"/>
    </location>
</feature>
<name>C4J560_MAIZE</name>
<dbReference type="AlphaFoldDB" id="C4J560"/>
<feature type="compositionally biased region" description="Basic residues" evidence="1">
    <location>
        <begin position="29"/>
        <end position="43"/>
    </location>
</feature>
<reference evidence="2" key="1">
    <citation type="journal article" date="2009" name="PLoS Genet.">
        <title>Sequencing, mapping, and analysis of 27,455 maize full-length cDNAs.</title>
        <authorList>
            <person name="Soderlund C."/>
            <person name="Descour A."/>
            <person name="Kudrna D."/>
            <person name="Bomhoff M."/>
            <person name="Boyd L."/>
            <person name="Currie J."/>
            <person name="Angelova A."/>
            <person name="Collura K."/>
            <person name="Wissotski M."/>
            <person name="Ashley E."/>
            <person name="Morrow D."/>
            <person name="Fernandes J."/>
            <person name="Walbot V."/>
            <person name="Yu Y."/>
        </authorList>
    </citation>
    <scope>NUCLEOTIDE SEQUENCE</scope>
    <source>
        <strain evidence="2">B73</strain>
    </source>
</reference>
<accession>C4J560</accession>
<dbReference type="EMBL" id="BT085957">
    <property type="protein sequence ID" value="ACR36310.1"/>
    <property type="molecule type" value="mRNA"/>
</dbReference>
<proteinExistence type="evidence at transcript level"/>
<protein>
    <submittedName>
        <fullName evidence="2">Uncharacterized protein</fullName>
    </submittedName>
</protein>
<sequence length="92" mass="10570">MTPEQTRAPPRPRYPLRRQVTASREGGARRSRSRRQRRGRSRRGAAVGTQVFGRRRDGSRWGSWGALLGVFVARWTRRGGWRRGRAAAWRAG</sequence>